<feature type="transmembrane region" description="Helical" evidence="2">
    <location>
        <begin position="85"/>
        <end position="106"/>
    </location>
</feature>
<dbReference type="Proteomes" id="UP001147747">
    <property type="component" value="Unassembled WGS sequence"/>
</dbReference>
<dbReference type="Pfam" id="PF11374">
    <property type="entry name" value="DUF3176"/>
    <property type="match status" value="1"/>
</dbReference>
<evidence type="ECO:0000256" key="1">
    <source>
        <dbReference type="SAM" id="MobiDB-lite"/>
    </source>
</evidence>
<dbReference type="EMBL" id="JAPZBU010000005">
    <property type="protein sequence ID" value="KAJ5403963.1"/>
    <property type="molecule type" value="Genomic_DNA"/>
</dbReference>
<accession>A0A9X0BBV1</accession>
<feature type="compositionally biased region" description="Basic and acidic residues" evidence="1">
    <location>
        <begin position="9"/>
        <end position="18"/>
    </location>
</feature>
<keyword evidence="2" id="KW-1133">Transmembrane helix</keyword>
<organism evidence="3 4">
    <name type="scientific">Penicillium cosmopolitanum</name>
    <dbReference type="NCBI Taxonomy" id="1131564"/>
    <lineage>
        <taxon>Eukaryota</taxon>
        <taxon>Fungi</taxon>
        <taxon>Dikarya</taxon>
        <taxon>Ascomycota</taxon>
        <taxon>Pezizomycotina</taxon>
        <taxon>Eurotiomycetes</taxon>
        <taxon>Eurotiomycetidae</taxon>
        <taxon>Eurotiales</taxon>
        <taxon>Aspergillaceae</taxon>
        <taxon>Penicillium</taxon>
    </lineage>
</organism>
<reference evidence="3" key="1">
    <citation type="submission" date="2022-12" db="EMBL/GenBank/DDBJ databases">
        <authorList>
            <person name="Petersen C."/>
        </authorList>
    </citation>
    <scope>NUCLEOTIDE SEQUENCE</scope>
    <source>
        <strain evidence="3">IBT 29677</strain>
    </source>
</reference>
<dbReference type="InterPro" id="IPR021514">
    <property type="entry name" value="DUF3176"/>
</dbReference>
<dbReference type="PANTHER" id="PTHR35394:SF5">
    <property type="entry name" value="DUF3176 DOMAIN-CONTAINING PROTEIN"/>
    <property type="match status" value="1"/>
</dbReference>
<reference evidence="3" key="2">
    <citation type="journal article" date="2023" name="IMA Fungus">
        <title>Comparative genomic study of the Penicillium genus elucidates a diverse pangenome and 15 lateral gene transfer events.</title>
        <authorList>
            <person name="Petersen C."/>
            <person name="Sorensen T."/>
            <person name="Nielsen M.R."/>
            <person name="Sondergaard T.E."/>
            <person name="Sorensen J.L."/>
            <person name="Fitzpatrick D.A."/>
            <person name="Frisvad J.C."/>
            <person name="Nielsen K.L."/>
        </authorList>
    </citation>
    <scope>NUCLEOTIDE SEQUENCE</scope>
    <source>
        <strain evidence="3">IBT 29677</strain>
    </source>
</reference>
<keyword evidence="2" id="KW-0812">Transmembrane</keyword>
<feature type="transmembrane region" description="Helical" evidence="2">
    <location>
        <begin position="156"/>
        <end position="174"/>
    </location>
</feature>
<feature type="transmembrane region" description="Helical" evidence="2">
    <location>
        <begin position="49"/>
        <end position="73"/>
    </location>
</feature>
<protein>
    <submittedName>
        <fullName evidence="3">Uncharacterized protein</fullName>
    </submittedName>
</protein>
<dbReference type="GeneID" id="81367451"/>
<sequence>MMEMTPLTDSRDNDHDTHPPIPQSEASSKKEKEPLAVRKSRRSIWLDSWLFECIALAFSIACFIAIVIVLLIYDGKRQPDMANGLTLNTIISVLATGCKSALVLVISESISQLKWPWFQNPTQSQNQLVTIQKFDAASRGPLGSFMMIIHHRAQSIVSFGAAIIVLLLAFDPFMQQLLTYPVRPIISQDSTASTPQRLAHLPLEQDSTSASSSSWDSALAQALWTNGDFTVIPQCSSGNCTWDIFSSVSVCSRCEDVTSTIKFDCESPLPSVNDVKKAFNISCYIYLPGGIPPHV</sequence>
<dbReference type="OrthoDB" id="5242705at2759"/>
<name>A0A9X0BBV1_9EURO</name>
<dbReference type="PANTHER" id="PTHR35394">
    <property type="entry name" value="DUF3176 DOMAIN-CONTAINING PROTEIN"/>
    <property type="match status" value="1"/>
</dbReference>
<feature type="region of interest" description="Disordered" evidence="1">
    <location>
        <begin position="1"/>
        <end position="34"/>
    </location>
</feature>
<evidence type="ECO:0000256" key="2">
    <source>
        <dbReference type="SAM" id="Phobius"/>
    </source>
</evidence>
<proteinExistence type="predicted"/>
<evidence type="ECO:0000313" key="4">
    <source>
        <dbReference type="Proteomes" id="UP001147747"/>
    </source>
</evidence>
<comment type="caution">
    <text evidence="3">The sequence shown here is derived from an EMBL/GenBank/DDBJ whole genome shotgun (WGS) entry which is preliminary data.</text>
</comment>
<gene>
    <name evidence="3" type="ORF">N7509_003834</name>
</gene>
<keyword evidence="4" id="KW-1185">Reference proteome</keyword>
<keyword evidence="2" id="KW-0472">Membrane</keyword>
<dbReference type="RefSeq" id="XP_056491205.1">
    <property type="nucleotide sequence ID" value="XM_056628471.1"/>
</dbReference>
<dbReference type="AlphaFoldDB" id="A0A9X0BBV1"/>
<evidence type="ECO:0000313" key="3">
    <source>
        <dbReference type="EMBL" id="KAJ5403963.1"/>
    </source>
</evidence>